<dbReference type="InterPro" id="IPR003777">
    <property type="entry name" value="XdhC_CoxI"/>
</dbReference>
<evidence type="ECO:0000259" key="2">
    <source>
        <dbReference type="Pfam" id="PF13478"/>
    </source>
</evidence>
<dbReference type="InterPro" id="IPR027051">
    <property type="entry name" value="XdhC_Rossmann_dom"/>
</dbReference>
<dbReference type="GeneID" id="99683646"/>
<dbReference type="RefSeq" id="WP_132647345.1">
    <property type="nucleotide sequence ID" value="NZ_CP181386.1"/>
</dbReference>
<dbReference type="AlphaFoldDB" id="A0A4R2M7R0"/>
<dbReference type="InterPro" id="IPR014308">
    <property type="entry name" value="Xanthine_DH_XdhC"/>
</dbReference>
<feature type="domain" description="XdhC- CoxI" evidence="1">
    <location>
        <begin position="10"/>
        <end position="68"/>
    </location>
</feature>
<evidence type="ECO:0000313" key="3">
    <source>
        <dbReference type="EMBL" id="TCP02682.1"/>
    </source>
</evidence>
<comment type="caution">
    <text evidence="3">The sequence shown here is derived from an EMBL/GenBank/DDBJ whole genome shotgun (WGS) entry which is preliminary data.</text>
</comment>
<dbReference type="PANTHER" id="PTHR30388:SF6">
    <property type="entry name" value="XANTHINE DEHYDROGENASE SUBUNIT A-RELATED"/>
    <property type="match status" value="1"/>
</dbReference>
<proteinExistence type="predicted"/>
<feature type="domain" description="XdhC Rossmann" evidence="2">
    <location>
        <begin position="114"/>
        <end position="257"/>
    </location>
</feature>
<evidence type="ECO:0000313" key="4">
    <source>
        <dbReference type="Proteomes" id="UP000295106"/>
    </source>
</evidence>
<dbReference type="EMBL" id="SLXD01000006">
    <property type="protein sequence ID" value="TCP02682.1"/>
    <property type="molecule type" value="Genomic_DNA"/>
</dbReference>
<dbReference type="Pfam" id="PF02625">
    <property type="entry name" value="XdhC_CoxI"/>
    <property type="match status" value="1"/>
</dbReference>
<evidence type="ECO:0000259" key="1">
    <source>
        <dbReference type="Pfam" id="PF02625"/>
    </source>
</evidence>
<gene>
    <name evidence="3" type="ORF">EV684_106244</name>
</gene>
<dbReference type="Pfam" id="PF13478">
    <property type="entry name" value="XdhC_C"/>
    <property type="match status" value="1"/>
</dbReference>
<organism evidence="3 4">
    <name type="scientific">Rubrivivax gelatinosus</name>
    <name type="common">Rhodocyclus gelatinosus</name>
    <name type="synonym">Rhodopseudomonas gelatinosa</name>
    <dbReference type="NCBI Taxonomy" id="28068"/>
    <lineage>
        <taxon>Bacteria</taxon>
        <taxon>Pseudomonadati</taxon>
        <taxon>Pseudomonadota</taxon>
        <taxon>Betaproteobacteria</taxon>
        <taxon>Burkholderiales</taxon>
        <taxon>Sphaerotilaceae</taxon>
        <taxon>Rubrivivax</taxon>
    </lineage>
</organism>
<dbReference type="Proteomes" id="UP000295106">
    <property type="component" value="Unassembled WGS sequence"/>
</dbReference>
<sequence>MRLAATAARWRRERRPAVVVELRAVRGSVPREAGTRMLVAADTVEGTIGGGHLELKAIERARALLRGEAVEPLWAVPLGPALGQCCGGHATLAFVPLSDCPPEAWPLPAPRFVLQLHGAGHVGRAIVRVLDGIPCRVQWVDEREDAFAGAELPPQVEAVPAAAAADELARAPAGACVLVMTHRHDLDLEIVHAALVRPDLGFVGLIGSRSKRERFLARLAARGHGAEALARLVCPVGLPGIAGKEPAVIAVAVVAQLLARG</sequence>
<protein>
    <submittedName>
        <fullName evidence="3">Molybdenum cofactor sulfurylase</fullName>
    </submittedName>
</protein>
<dbReference type="Gene3D" id="3.40.50.720">
    <property type="entry name" value="NAD(P)-binding Rossmann-like Domain"/>
    <property type="match status" value="1"/>
</dbReference>
<dbReference type="PANTHER" id="PTHR30388">
    <property type="entry name" value="ALDEHYDE OXIDOREDUCTASE MOLYBDENUM COFACTOR ASSEMBLY PROTEIN"/>
    <property type="match status" value="1"/>
</dbReference>
<reference evidence="3 4" key="1">
    <citation type="submission" date="2019-03" db="EMBL/GenBank/DDBJ databases">
        <title>Genomic Encyclopedia of Type Strains, Phase IV (KMG-IV): sequencing the most valuable type-strain genomes for metagenomic binning, comparative biology and taxonomic classification.</title>
        <authorList>
            <person name="Goeker M."/>
        </authorList>
    </citation>
    <scope>NUCLEOTIDE SEQUENCE [LARGE SCALE GENOMIC DNA]</scope>
    <source>
        <strain evidence="3 4">DSM 1709</strain>
    </source>
</reference>
<dbReference type="InterPro" id="IPR052698">
    <property type="entry name" value="MoCofactor_Util/Proc"/>
</dbReference>
<name>A0A4R2M7R0_RUBGE</name>
<dbReference type="OrthoDB" id="61481at2"/>
<dbReference type="NCBIfam" id="TIGR02964">
    <property type="entry name" value="xanthine_xdhC"/>
    <property type="match status" value="1"/>
</dbReference>
<accession>A0A4R2M7R0</accession>